<dbReference type="Pfam" id="PF13015">
    <property type="entry name" value="PRKCSH_1"/>
    <property type="match status" value="1"/>
</dbReference>
<feature type="chain" id="PRO_5001815361" description="Glucosidase 2 subunit beta" evidence="7">
    <location>
        <begin position="20"/>
        <end position="568"/>
    </location>
</feature>
<dbReference type="GO" id="GO:0006491">
    <property type="term" value="P:N-glycan processing"/>
    <property type="evidence" value="ECO:0007669"/>
    <property type="project" value="TreeGrafter"/>
</dbReference>
<evidence type="ECO:0000256" key="3">
    <source>
        <dbReference type="ARBA" id="ARBA00022824"/>
    </source>
</evidence>
<dbReference type="InterPro" id="IPR036607">
    <property type="entry name" value="PRKCSH"/>
</dbReference>
<name>A0A086T3X1_HAPC1</name>
<evidence type="ECO:0000256" key="2">
    <source>
        <dbReference type="ARBA" id="ARBA00022729"/>
    </source>
</evidence>
<dbReference type="InterPro" id="IPR044865">
    <property type="entry name" value="MRH_dom"/>
</dbReference>
<dbReference type="InterPro" id="IPR039794">
    <property type="entry name" value="Gtb1-like"/>
</dbReference>
<keyword evidence="10" id="KW-1185">Reference proteome</keyword>
<reference evidence="10" key="1">
    <citation type="journal article" date="2014" name="Genome Announc.">
        <title>Genome sequence and annotation of Acremonium chrysogenum, producer of the beta-lactam antibiotic cephalosporin C.</title>
        <authorList>
            <person name="Terfehr D."/>
            <person name="Dahlmann T.A."/>
            <person name="Specht T."/>
            <person name="Zadra I."/>
            <person name="Kuernsteiner H."/>
            <person name="Kueck U."/>
        </authorList>
    </citation>
    <scope>NUCLEOTIDE SEQUENCE [LARGE SCALE GENOMIC DNA]</scope>
    <source>
        <strain evidence="10">ATCC 11550 / CBS 779.69 / DSM 880 / IAM 14645 / JCM 23072 / IMI 49137</strain>
    </source>
</reference>
<dbReference type="Proteomes" id="UP000029964">
    <property type="component" value="Unassembled WGS sequence"/>
</dbReference>
<sequence length="568" mass="63036">MRQITSLALLSAIYSFTLAAAGSLPRGVGPEFASHYQSKDELSCITNAAIKLSLSQVNDNTCDCPDGSDEPGTAACANIDPLSPPQPLSGSPSGSTNTTHALPGFWCANEGHIGAYVPFSYVNDGVCDYDLCCDGTEEFGGRVQCENRCASIGKEYRRLEAEKRSKMERAGKKRKTMAKEARELRRLVEAKIATLKSEVAALEIKKDDLKRKHEKAEREEKTRVVKAGSSSGGGKLGVLVSVAKARVTELRNTLEGVMRQRDELSSRVEELETILRKFKEEYNPNFNDEGVKAAVKSFEDYAAREAEVHDYPPNSEVLEILREDSEKSGVNWAEFENGDEGDDTDVYLQVYNFEAYLPVSLRNMIRDKMGQIRVWLVQNGVLADASKGGSESQAVKAAREAFEAAEKDLKKMNKDLTKEEEDLAKDYGPGDILRSVKDTCVSIDSGEYTYELCWLGKTSQKSKKGHGNTNMGNFERIDWEDADEEDRLDGRSLGQGRRMVMKYENGQSCWNGPRRRTDVWLGCAETEELWRVSESEKCVYKMEVGTPAACDVPEGDEEGRESGGKDEL</sequence>
<dbReference type="InterPro" id="IPR009011">
    <property type="entry name" value="Man6P_isomerase_rcpt-bd_dom_sf"/>
</dbReference>
<dbReference type="EMBL" id="JPKY01000055">
    <property type="protein sequence ID" value="KFH44053.1"/>
    <property type="molecule type" value="Genomic_DNA"/>
</dbReference>
<evidence type="ECO:0000256" key="1">
    <source>
        <dbReference type="ARBA" id="ARBA00022387"/>
    </source>
</evidence>
<organism evidence="9 10">
    <name type="scientific">Hapsidospora chrysogenum (strain ATCC 11550 / CBS 779.69 / DSM 880 / IAM 14645 / JCM 23072 / IMI 49137)</name>
    <name type="common">Acremonium chrysogenum</name>
    <dbReference type="NCBI Taxonomy" id="857340"/>
    <lineage>
        <taxon>Eukaryota</taxon>
        <taxon>Fungi</taxon>
        <taxon>Dikarya</taxon>
        <taxon>Ascomycota</taxon>
        <taxon>Pezizomycotina</taxon>
        <taxon>Sordariomycetes</taxon>
        <taxon>Hypocreomycetidae</taxon>
        <taxon>Hypocreales</taxon>
        <taxon>Bionectriaceae</taxon>
        <taxon>Hapsidospora</taxon>
    </lineage>
</organism>
<gene>
    <name evidence="9" type="ORF">ACRE_051480</name>
</gene>
<dbReference type="PROSITE" id="PS51914">
    <property type="entry name" value="MRH"/>
    <property type="match status" value="1"/>
</dbReference>
<feature type="domain" description="MRH" evidence="8">
    <location>
        <begin position="438"/>
        <end position="552"/>
    </location>
</feature>
<evidence type="ECO:0000256" key="7">
    <source>
        <dbReference type="SAM" id="SignalP"/>
    </source>
</evidence>
<keyword evidence="2 7" id="KW-0732">Signal</keyword>
<comment type="caution">
    <text evidence="9">The sequence shown here is derived from an EMBL/GenBank/DDBJ whole genome shotgun (WGS) entry which is preliminary data.</text>
</comment>
<accession>A0A086T3X1</accession>
<dbReference type="HOGENOM" id="CLU_016834_2_1_1"/>
<keyword evidence="5" id="KW-0175">Coiled coil</keyword>
<dbReference type="PANTHER" id="PTHR12630">
    <property type="entry name" value="N-LINKED OLIGOSACCHARIDE PROCESSING"/>
    <property type="match status" value="1"/>
</dbReference>
<feature type="region of interest" description="Disordered" evidence="6">
    <location>
        <begin position="548"/>
        <end position="568"/>
    </location>
</feature>
<evidence type="ECO:0000313" key="10">
    <source>
        <dbReference type="Proteomes" id="UP000029964"/>
    </source>
</evidence>
<feature type="signal peptide" evidence="7">
    <location>
        <begin position="1"/>
        <end position="19"/>
    </location>
</feature>
<dbReference type="SUPFAM" id="SSF50911">
    <property type="entry name" value="Mannose 6-phosphate receptor domain"/>
    <property type="match status" value="1"/>
</dbReference>
<dbReference type="PANTHER" id="PTHR12630:SF1">
    <property type="entry name" value="GLUCOSIDASE 2 SUBUNIT BETA"/>
    <property type="match status" value="1"/>
</dbReference>
<keyword evidence="4" id="KW-1015">Disulfide bond</keyword>
<evidence type="ECO:0000259" key="8">
    <source>
        <dbReference type="PROSITE" id="PS51914"/>
    </source>
</evidence>
<feature type="coiled-coil region" evidence="5">
    <location>
        <begin position="395"/>
        <end position="426"/>
    </location>
</feature>
<dbReference type="AlphaFoldDB" id="A0A086T3X1"/>
<dbReference type="GO" id="GO:0017177">
    <property type="term" value="C:glucosidase II complex"/>
    <property type="evidence" value="ECO:0007669"/>
    <property type="project" value="TreeGrafter"/>
</dbReference>
<evidence type="ECO:0000256" key="4">
    <source>
        <dbReference type="ARBA" id="ARBA00023157"/>
    </source>
</evidence>
<proteinExistence type="predicted"/>
<keyword evidence="3" id="KW-0256">Endoplasmic reticulum</keyword>
<dbReference type="InterPro" id="IPR028146">
    <property type="entry name" value="PRKCSH_N"/>
</dbReference>
<feature type="coiled-coil region" evidence="5">
    <location>
        <begin position="142"/>
        <end position="222"/>
    </location>
</feature>
<dbReference type="OrthoDB" id="28322at2759"/>
<evidence type="ECO:0000256" key="5">
    <source>
        <dbReference type="SAM" id="Coils"/>
    </source>
</evidence>
<dbReference type="Pfam" id="PF12999">
    <property type="entry name" value="PRKCSH-like"/>
    <property type="match status" value="2"/>
</dbReference>
<evidence type="ECO:0000313" key="9">
    <source>
        <dbReference type="EMBL" id="KFH44053.1"/>
    </source>
</evidence>
<evidence type="ECO:0000256" key="6">
    <source>
        <dbReference type="SAM" id="MobiDB-lite"/>
    </source>
</evidence>
<feature type="coiled-coil region" evidence="5">
    <location>
        <begin position="247"/>
        <end position="281"/>
    </location>
</feature>
<protein>
    <recommendedName>
        <fullName evidence="1">Glucosidase 2 subunit beta</fullName>
    </recommendedName>
</protein>
<dbReference type="STRING" id="857340.A0A086T3X1"/>
<dbReference type="Gene3D" id="2.70.130.10">
    <property type="entry name" value="Mannose-6-phosphate receptor binding domain"/>
    <property type="match status" value="1"/>
</dbReference>